<dbReference type="SMART" id="SM00220">
    <property type="entry name" value="S_TKc"/>
    <property type="match status" value="1"/>
</dbReference>
<evidence type="ECO:0000259" key="1">
    <source>
        <dbReference type="PROSITE" id="PS50011"/>
    </source>
</evidence>
<dbReference type="CDD" id="cd14014">
    <property type="entry name" value="STKc_PknB_like"/>
    <property type="match status" value="1"/>
</dbReference>
<accession>A0AAE3GQX7</accession>
<dbReference type="Pfam" id="PF00069">
    <property type="entry name" value="Pkinase"/>
    <property type="match status" value="1"/>
</dbReference>
<comment type="caution">
    <text evidence="2">The sequence shown here is derived from an EMBL/GenBank/DDBJ whole genome shotgun (WGS) entry which is preliminary data.</text>
</comment>
<dbReference type="SUPFAM" id="SSF56112">
    <property type="entry name" value="Protein kinase-like (PK-like)"/>
    <property type="match status" value="1"/>
</dbReference>
<dbReference type="GO" id="GO:0004672">
    <property type="term" value="F:protein kinase activity"/>
    <property type="evidence" value="ECO:0007669"/>
    <property type="project" value="InterPro"/>
</dbReference>
<evidence type="ECO:0000313" key="3">
    <source>
        <dbReference type="Proteomes" id="UP001204953"/>
    </source>
</evidence>
<dbReference type="PROSITE" id="PS50011">
    <property type="entry name" value="PROTEIN_KINASE_DOM"/>
    <property type="match status" value="1"/>
</dbReference>
<dbReference type="SUPFAM" id="SSF69360">
    <property type="entry name" value="Cell wall binding repeat"/>
    <property type="match status" value="1"/>
</dbReference>
<name>A0AAE3GQX7_9CYAN</name>
<keyword evidence="3" id="KW-1185">Reference proteome</keyword>
<dbReference type="Proteomes" id="UP001204953">
    <property type="component" value="Unassembled WGS sequence"/>
</dbReference>
<feature type="domain" description="Protein kinase" evidence="1">
    <location>
        <begin position="10"/>
        <end position="268"/>
    </location>
</feature>
<evidence type="ECO:0000313" key="2">
    <source>
        <dbReference type="EMBL" id="MCP2728899.1"/>
    </source>
</evidence>
<dbReference type="RefSeq" id="WP_254011689.1">
    <property type="nucleotide sequence ID" value="NZ_JAMZMM010000081.1"/>
</dbReference>
<organism evidence="2 3">
    <name type="scientific">Limnofasciculus baicalensis BBK-W-15</name>
    <dbReference type="NCBI Taxonomy" id="2699891"/>
    <lineage>
        <taxon>Bacteria</taxon>
        <taxon>Bacillati</taxon>
        <taxon>Cyanobacteriota</taxon>
        <taxon>Cyanophyceae</taxon>
        <taxon>Coleofasciculales</taxon>
        <taxon>Coleofasciculaceae</taxon>
        <taxon>Limnofasciculus</taxon>
        <taxon>Limnofasciculus baicalensis</taxon>
    </lineage>
</organism>
<dbReference type="EMBL" id="JAMZMM010000081">
    <property type="protein sequence ID" value="MCP2728899.1"/>
    <property type="molecule type" value="Genomic_DNA"/>
</dbReference>
<protein>
    <submittedName>
        <fullName evidence="2">WG repeat-containing protein</fullName>
    </submittedName>
</protein>
<proteinExistence type="predicted"/>
<dbReference type="InterPro" id="IPR032774">
    <property type="entry name" value="WG_beta_rep"/>
</dbReference>
<dbReference type="GO" id="GO:0005524">
    <property type="term" value="F:ATP binding"/>
    <property type="evidence" value="ECO:0007669"/>
    <property type="project" value="InterPro"/>
</dbReference>
<dbReference type="AlphaFoldDB" id="A0AAE3GQX7"/>
<dbReference type="PANTHER" id="PTHR37841:SF1">
    <property type="entry name" value="DUF3298 DOMAIN-CONTAINING PROTEIN"/>
    <property type="match status" value="1"/>
</dbReference>
<dbReference type="InterPro" id="IPR011009">
    <property type="entry name" value="Kinase-like_dom_sf"/>
</dbReference>
<sequence>MIEQILRQRYKIIEKLGSGGVGETYIAEDLDIPVSPKPKCVVKRLHPKAIDADNQRLFQKEAEMLYKLGENHDQIPKLFAYFEENGEFFLVQELIEGHNLTEELIPGKPWSEAEVTQLLQEILEILAFVHQHNVIHRDIKPSNIMRRKADGKLVLIDFGAVKEVSNLKTNSNDSTTLTIGIGTFGYMPSEQALGKPKLSSDIYAVGMMAIQALTGISPKQLPEDENGELIWQNHAHISDELTNIINLMVRYHFNQRYQSAIEVLQDLKPDTVHECPQSSISTLTPVKVEDKWGYKDQNGQLVITPQFEKAGKFSEGLAEVKIGSKWGYIDQSGRVLIKPEFDKVWSFSEGQARVKFGDKSTYIDKTGKILFDEASSFFEGLARVKIGERYGYIDKTIQVVIPAQFDKAWNFSEGLAVVKIGDRYGYIDKTGELVNQPRFEQAWSFSEGMALVRISDKYGYIDKAGELVSQLFEEVGSFSEGLATVKINEKWGYINKTGQLVIQPHFSVASNFCQGKASVELKNKLLGLLPMGEQVGYIDKTGKFI</sequence>
<dbReference type="PANTHER" id="PTHR37841">
    <property type="entry name" value="GLR2918 PROTEIN"/>
    <property type="match status" value="1"/>
</dbReference>
<gene>
    <name evidence="2" type="ORF">NJ959_10555</name>
</gene>
<dbReference type="Gene3D" id="1.10.510.10">
    <property type="entry name" value="Transferase(Phosphotransferase) domain 1"/>
    <property type="match status" value="1"/>
</dbReference>
<dbReference type="Pfam" id="PF14903">
    <property type="entry name" value="WG_beta_rep"/>
    <property type="match status" value="3"/>
</dbReference>
<dbReference type="InterPro" id="IPR000719">
    <property type="entry name" value="Prot_kinase_dom"/>
</dbReference>
<reference evidence="2" key="1">
    <citation type="submission" date="2022-06" db="EMBL/GenBank/DDBJ databases">
        <title>New cyanobacteria of genus Symplocastrum in benthos of Lake Baikal.</title>
        <authorList>
            <person name="Sorokovikova E."/>
            <person name="Tikhonova I."/>
            <person name="Krasnopeev A."/>
            <person name="Evseev P."/>
            <person name="Gladkikh A."/>
            <person name="Belykh O."/>
        </authorList>
    </citation>
    <scope>NUCLEOTIDE SEQUENCE</scope>
    <source>
        <strain evidence="2">BBK-W-15</strain>
    </source>
</reference>